<protein>
    <submittedName>
        <fullName evidence="1">Uncharacterized protein</fullName>
    </submittedName>
</protein>
<keyword evidence="2" id="KW-1185">Reference proteome</keyword>
<accession>A0AAV4Q0S7</accession>
<evidence type="ECO:0000313" key="2">
    <source>
        <dbReference type="Proteomes" id="UP001054945"/>
    </source>
</evidence>
<organism evidence="1 2">
    <name type="scientific">Caerostris extrusa</name>
    <name type="common">Bark spider</name>
    <name type="synonym">Caerostris bankana</name>
    <dbReference type="NCBI Taxonomy" id="172846"/>
    <lineage>
        <taxon>Eukaryota</taxon>
        <taxon>Metazoa</taxon>
        <taxon>Ecdysozoa</taxon>
        <taxon>Arthropoda</taxon>
        <taxon>Chelicerata</taxon>
        <taxon>Arachnida</taxon>
        <taxon>Araneae</taxon>
        <taxon>Araneomorphae</taxon>
        <taxon>Entelegynae</taxon>
        <taxon>Araneoidea</taxon>
        <taxon>Araneidae</taxon>
        <taxon>Caerostris</taxon>
    </lineage>
</organism>
<dbReference type="Proteomes" id="UP001054945">
    <property type="component" value="Unassembled WGS sequence"/>
</dbReference>
<reference evidence="1 2" key="1">
    <citation type="submission" date="2021-06" db="EMBL/GenBank/DDBJ databases">
        <title>Caerostris extrusa draft genome.</title>
        <authorList>
            <person name="Kono N."/>
            <person name="Arakawa K."/>
        </authorList>
    </citation>
    <scope>NUCLEOTIDE SEQUENCE [LARGE SCALE GENOMIC DNA]</scope>
</reference>
<proteinExistence type="predicted"/>
<dbReference type="AlphaFoldDB" id="A0AAV4Q0S7"/>
<name>A0AAV4Q0S7_CAEEX</name>
<gene>
    <name evidence="1" type="ORF">CEXT_163211</name>
</gene>
<evidence type="ECO:0000313" key="1">
    <source>
        <dbReference type="EMBL" id="GIY02121.1"/>
    </source>
</evidence>
<dbReference type="EMBL" id="BPLR01005411">
    <property type="protein sequence ID" value="GIY02121.1"/>
    <property type="molecule type" value="Genomic_DNA"/>
</dbReference>
<sequence>MWQISEKRTKINSIQSSNSTVTTDVAKAEILANTLQEQFQENPSTNNNIVSEVENTITSFLAMNESSNNNVPSTKASTIINIISTLKISKTQA</sequence>
<comment type="caution">
    <text evidence="1">The sequence shown here is derived from an EMBL/GenBank/DDBJ whole genome shotgun (WGS) entry which is preliminary data.</text>
</comment>